<dbReference type="InterPro" id="IPR001128">
    <property type="entry name" value="Cyt_P450"/>
</dbReference>
<evidence type="ECO:0000256" key="2">
    <source>
        <dbReference type="ARBA" id="ARBA00010617"/>
    </source>
</evidence>
<accession>A0A8K0X304</accession>
<keyword evidence="9" id="KW-1185">Reference proteome</keyword>
<organism evidence="8 9">
    <name type="scientific">Plectosphaerella cucumerina</name>
    <dbReference type="NCBI Taxonomy" id="40658"/>
    <lineage>
        <taxon>Eukaryota</taxon>
        <taxon>Fungi</taxon>
        <taxon>Dikarya</taxon>
        <taxon>Ascomycota</taxon>
        <taxon>Pezizomycotina</taxon>
        <taxon>Sordariomycetes</taxon>
        <taxon>Hypocreomycetidae</taxon>
        <taxon>Glomerellales</taxon>
        <taxon>Plectosphaerellaceae</taxon>
        <taxon>Plectosphaerella</taxon>
    </lineage>
</organism>
<keyword evidence="4 6" id="KW-0479">Metal-binding</keyword>
<dbReference type="InterPro" id="IPR036396">
    <property type="entry name" value="Cyt_P450_sf"/>
</dbReference>
<dbReference type="OrthoDB" id="1470350at2759"/>
<dbReference type="Pfam" id="PF00067">
    <property type="entry name" value="p450"/>
    <property type="match status" value="1"/>
</dbReference>
<dbReference type="GO" id="GO:0005506">
    <property type="term" value="F:iron ion binding"/>
    <property type="evidence" value="ECO:0007669"/>
    <property type="project" value="InterPro"/>
</dbReference>
<reference evidence="8" key="1">
    <citation type="journal article" date="2021" name="Nat. Commun.">
        <title>Genetic determinants of endophytism in the Arabidopsis root mycobiome.</title>
        <authorList>
            <person name="Mesny F."/>
            <person name="Miyauchi S."/>
            <person name="Thiergart T."/>
            <person name="Pickel B."/>
            <person name="Atanasova L."/>
            <person name="Karlsson M."/>
            <person name="Huettel B."/>
            <person name="Barry K.W."/>
            <person name="Haridas S."/>
            <person name="Chen C."/>
            <person name="Bauer D."/>
            <person name="Andreopoulos W."/>
            <person name="Pangilinan J."/>
            <person name="LaButti K."/>
            <person name="Riley R."/>
            <person name="Lipzen A."/>
            <person name="Clum A."/>
            <person name="Drula E."/>
            <person name="Henrissat B."/>
            <person name="Kohler A."/>
            <person name="Grigoriev I.V."/>
            <person name="Martin F.M."/>
            <person name="Hacquard S."/>
        </authorList>
    </citation>
    <scope>NUCLEOTIDE SEQUENCE</scope>
    <source>
        <strain evidence="8">MPI-CAGE-AT-0016</strain>
    </source>
</reference>
<evidence type="ECO:0000256" key="3">
    <source>
        <dbReference type="ARBA" id="ARBA00022617"/>
    </source>
</evidence>
<evidence type="ECO:0000256" key="1">
    <source>
        <dbReference type="ARBA" id="ARBA00001971"/>
    </source>
</evidence>
<keyword evidence="3 6" id="KW-0349">Heme</keyword>
<dbReference type="Proteomes" id="UP000813385">
    <property type="component" value="Unassembled WGS sequence"/>
</dbReference>
<dbReference type="PANTHER" id="PTHR24305:SF210">
    <property type="entry name" value="CYTOCHROME P450 MONOOXYGENASE ASQL-RELATED"/>
    <property type="match status" value="1"/>
</dbReference>
<comment type="similarity">
    <text evidence="2">Belongs to the cytochrome P450 family.</text>
</comment>
<dbReference type="GO" id="GO:0004497">
    <property type="term" value="F:monooxygenase activity"/>
    <property type="evidence" value="ECO:0007669"/>
    <property type="project" value="InterPro"/>
</dbReference>
<dbReference type="InterPro" id="IPR002401">
    <property type="entry name" value="Cyt_P450_E_grp-I"/>
</dbReference>
<proteinExistence type="inferred from homology"/>
<evidence type="ECO:0000313" key="9">
    <source>
        <dbReference type="Proteomes" id="UP000813385"/>
    </source>
</evidence>
<dbReference type="InterPro" id="IPR050121">
    <property type="entry name" value="Cytochrome_P450_monoxygenase"/>
</dbReference>
<dbReference type="GO" id="GO:0020037">
    <property type="term" value="F:heme binding"/>
    <property type="evidence" value="ECO:0007669"/>
    <property type="project" value="InterPro"/>
</dbReference>
<evidence type="ECO:0000256" key="4">
    <source>
        <dbReference type="ARBA" id="ARBA00022723"/>
    </source>
</evidence>
<dbReference type="Gene3D" id="1.10.630.10">
    <property type="entry name" value="Cytochrome P450"/>
    <property type="match status" value="1"/>
</dbReference>
<name>A0A8K0X304_9PEZI</name>
<gene>
    <name evidence="8" type="ORF">B0T11DRAFT_352087</name>
</gene>
<sequence length="496" mass="56296">MLSLGQSWQLLLGLLILYNAVQGVYNIFFHPLRHYPGPLLWRASPIPKNWHFIMGTYHRKAYEMHQKYHGTVRVAPDCLSYVDPGAWKDIIGRPYKTELAKDSRFFGGETLGASMLSAAPPDHHARMRRLFAPAFTNTALKAQEPLLQKYADQMIAKMQDMQTRFGRVNLVDLYAFTTFDIMGDLIFGQPLMLLERGDYTPWVKAVHLGLKFILWHGVLTQIPIVGAAITALTASTMKKGSQEHNEYAADLVDRRLAHGSGDKPDVWSFVLKHDGDEKGLTQAEMRDNASMFTIAGSETSATALPGTTAFVLNHPKVQQRLVEEIRSSFPTAAEMSTTALMELPYLNAVIKEGLRLYLAGAAVMPRIVPPGGTEICGDHIPGGTTVWIDAWVANRLDRFWERPLEFLPERWLNPDDPEFAKDEKSIFRPFWAGPRDCLGKNLAWHELRLLIANLFWHYDVEMTPKNPDWAYQRNFLTWEKKPLMVKLSPARKNVPN</sequence>
<evidence type="ECO:0000256" key="7">
    <source>
        <dbReference type="SAM" id="SignalP"/>
    </source>
</evidence>
<feature type="chain" id="PRO_5035465147" evidence="7">
    <location>
        <begin position="24"/>
        <end position="496"/>
    </location>
</feature>
<comment type="caution">
    <text evidence="8">The sequence shown here is derived from an EMBL/GenBank/DDBJ whole genome shotgun (WGS) entry which is preliminary data.</text>
</comment>
<dbReference type="CDD" id="cd11058">
    <property type="entry name" value="CYP60B-like"/>
    <property type="match status" value="1"/>
</dbReference>
<feature type="signal peptide" evidence="7">
    <location>
        <begin position="1"/>
        <end position="23"/>
    </location>
</feature>
<dbReference type="PRINTS" id="PR00385">
    <property type="entry name" value="P450"/>
</dbReference>
<dbReference type="SUPFAM" id="SSF48264">
    <property type="entry name" value="Cytochrome P450"/>
    <property type="match status" value="1"/>
</dbReference>
<keyword evidence="7" id="KW-0732">Signal</keyword>
<feature type="binding site" description="axial binding residue" evidence="6">
    <location>
        <position position="437"/>
    </location>
    <ligand>
        <name>heme</name>
        <dbReference type="ChEBI" id="CHEBI:30413"/>
    </ligand>
    <ligandPart>
        <name>Fe</name>
        <dbReference type="ChEBI" id="CHEBI:18248"/>
    </ligandPart>
</feature>
<evidence type="ECO:0000256" key="6">
    <source>
        <dbReference type="PIRSR" id="PIRSR602401-1"/>
    </source>
</evidence>
<protein>
    <submittedName>
        <fullName evidence="8">Cytochrome P450</fullName>
    </submittedName>
</protein>
<evidence type="ECO:0000256" key="5">
    <source>
        <dbReference type="ARBA" id="ARBA00023004"/>
    </source>
</evidence>
<dbReference type="AlphaFoldDB" id="A0A8K0X304"/>
<evidence type="ECO:0000313" key="8">
    <source>
        <dbReference type="EMBL" id="KAH7362201.1"/>
    </source>
</evidence>
<keyword evidence="5 6" id="KW-0408">Iron</keyword>
<comment type="cofactor">
    <cofactor evidence="1 6">
        <name>heme</name>
        <dbReference type="ChEBI" id="CHEBI:30413"/>
    </cofactor>
</comment>
<dbReference type="PANTHER" id="PTHR24305">
    <property type="entry name" value="CYTOCHROME P450"/>
    <property type="match status" value="1"/>
</dbReference>
<dbReference type="PRINTS" id="PR00463">
    <property type="entry name" value="EP450I"/>
</dbReference>
<dbReference type="EMBL" id="JAGPXD010000003">
    <property type="protein sequence ID" value="KAH7362201.1"/>
    <property type="molecule type" value="Genomic_DNA"/>
</dbReference>
<dbReference type="GO" id="GO:0016705">
    <property type="term" value="F:oxidoreductase activity, acting on paired donors, with incorporation or reduction of molecular oxygen"/>
    <property type="evidence" value="ECO:0007669"/>
    <property type="project" value="InterPro"/>
</dbReference>